<feature type="domain" description="SnoaL-like" evidence="1">
    <location>
        <begin position="12"/>
        <end position="121"/>
    </location>
</feature>
<dbReference type="SUPFAM" id="SSF54427">
    <property type="entry name" value="NTF2-like"/>
    <property type="match status" value="1"/>
</dbReference>
<evidence type="ECO:0000313" key="3">
    <source>
        <dbReference type="Proteomes" id="UP000676194"/>
    </source>
</evidence>
<accession>A0A8E6B3X0</accession>
<protein>
    <submittedName>
        <fullName evidence="2">Nuclear transport factor 2 family protein</fullName>
    </submittedName>
</protein>
<dbReference type="KEGG" id="tsph:KIH39_14625"/>
<gene>
    <name evidence="2" type="ORF">KIH39_14625</name>
</gene>
<sequence>MVQSECRDLILQYIAAYNCFDVDAMLALMTEDVNFRNISGGQVTATASGKAELRKLAEQTAKLFHEREQQVIGIEFRGNAAIASIKYRGLLASDITGLAVAGTWLELQGLSEFIFSGARIASLVDRS</sequence>
<dbReference type="InterPro" id="IPR032710">
    <property type="entry name" value="NTF2-like_dom_sf"/>
</dbReference>
<reference evidence="2" key="1">
    <citation type="submission" date="2021-05" db="EMBL/GenBank/DDBJ databases">
        <title>Complete genome sequence of the cellulolytic planctomycete Telmatocola sphagniphila SP2T and characterization of the first cellulase from planctomycetes.</title>
        <authorList>
            <person name="Rakitin A.L."/>
            <person name="Beletsky A.V."/>
            <person name="Naumoff D.G."/>
            <person name="Kulichevskaya I.S."/>
            <person name="Mardanov A.V."/>
            <person name="Ravin N.V."/>
            <person name="Dedysh S.N."/>
        </authorList>
    </citation>
    <scope>NUCLEOTIDE SEQUENCE</scope>
    <source>
        <strain evidence="2">SP2T</strain>
    </source>
</reference>
<dbReference type="InterPro" id="IPR037401">
    <property type="entry name" value="SnoaL-like"/>
</dbReference>
<dbReference type="EMBL" id="CP074694">
    <property type="protein sequence ID" value="QVL30093.1"/>
    <property type="molecule type" value="Genomic_DNA"/>
</dbReference>
<dbReference type="Gene3D" id="3.10.450.50">
    <property type="match status" value="1"/>
</dbReference>
<dbReference type="AlphaFoldDB" id="A0A8E6B3X0"/>
<dbReference type="Proteomes" id="UP000676194">
    <property type="component" value="Chromosome"/>
</dbReference>
<evidence type="ECO:0000313" key="2">
    <source>
        <dbReference type="EMBL" id="QVL30093.1"/>
    </source>
</evidence>
<dbReference type="RefSeq" id="WP_213493977.1">
    <property type="nucleotide sequence ID" value="NZ_CP074694.1"/>
</dbReference>
<dbReference type="Pfam" id="PF12680">
    <property type="entry name" value="SnoaL_2"/>
    <property type="match status" value="1"/>
</dbReference>
<evidence type="ECO:0000259" key="1">
    <source>
        <dbReference type="Pfam" id="PF12680"/>
    </source>
</evidence>
<proteinExistence type="predicted"/>
<keyword evidence="3" id="KW-1185">Reference proteome</keyword>
<name>A0A8E6B3X0_9BACT</name>
<organism evidence="2 3">
    <name type="scientific">Telmatocola sphagniphila</name>
    <dbReference type="NCBI Taxonomy" id="1123043"/>
    <lineage>
        <taxon>Bacteria</taxon>
        <taxon>Pseudomonadati</taxon>
        <taxon>Planctomycetota</taxon>
        <taxon>Planctomycetia</taxon>
        <taxon>Gemmatales</taxon>
        <taxon>Gemmataceae</taxon>
    </lineage>
</organism>